<evidence type="ECO:0000256" key="8">
    <source>
        <dbReference type="PIRSR" id="PIRSR602401-1"/>
    </source>
</evidence>
<evidence type="ECO:0000256" key="2">
    <source>
        <dbReference type="ARBA" id="ARBA00010617"/>
    </source>
</evidence>
<evidence type="ECO:0000313" key="11">
    <source>
        <dbReference type="EMBL" id="PTQ26405.1"/>
    </source>
</evidence>
<dbReference type="OrthoDB" id="2789670at2759"/>
<evidence type="ECO:0000256" key="6">
    <source>
        <dbReference type="ARBA" id="ARBA00023004"/>
    </source>
</evidence>
<evidence type="ECO:0000256" key="9">
    <source>
        <dbReference type="RuleBase" id="RU000461"/>
    </source>
</evidence>
<dbReference type="Proteomes" id="UP000244005">
    <property type="component" value="Unassembled WGS sequence"/>
</dbReference>
<feature type="transmembrane region" description="Helical" evidence="10">
    <location>
        <begin position="16"/>
        <end position="34"/>
    </location>
</feature>
<evidence type="ECO:0000256" key="10">
    <source>
        <dbReference type="SAM" id="Phobius"/>
    </source>
</evidence>
<dbReference type="CDD" id="cd20618">
    <property type="entry name" value="CYP71_clan"/>
    <property type="match status" value="1"/>
</dbReference>
<keyword evidence="5 9" id="KW-0560">Oxidoreductase</keyword>
<reference evidence="12" key="1">
    <citation type="journal article" date="2017" name="Cell">
        <title>Insights into land plant evolution garnered from the Marchantia polymorpha genome.</title>
        <authorList>
            <person name="Bowman J.L."/>
            <person name="Kohchi T."/>
            <person name="Yamato K.T."/>
            <person name="Jenkins J."/>
            <person name="Shu S."/>
            <person name="Ishizaki K."/>
            <person name="Yamaoka S."/>
            <person name="Nishihama R."/>
            <person name="Nakamura Y."/>
            <person name="Berger F."/>
            <person name="Adam C."/>
            <person name="Aki S.S."/>
            <person name="Althoff F."/>
            <person name="Araki T."/>
            <person name="Arteaga-Vazquez M.A."/>
            <person name="Balasubrmanian S."/>
            <person name="Barry K."/>
            <person name="Bauer D."/>
            <person name="Boehm C.R."/>
            <person name="Briginshaw L."/>
            <person name="Caballero-Perez J."/>
            <person name="Catarino B."/>
            <person name="Chen F."/>
            <person name="Chiyoda S."/>
            <person name="Chovatia M."/>
            <person name="Davies K.M."/>
            <person name="Delmans M."/>
            <person name="Demura T."/>
            <person name="Dierschke T."/>
            <person name="Dolan L."/>
            <person name="Dorantes-Acosta A.E."/>
            <person name="Eklund D.M."/>
            <person name="Florent S.N."/>
            <person name="Flores-Sandoval E."/>
            <person name="Fujiyama A."/>
            <person name="Fukuzawa H."/>
            <person name="Galik B."/>
            <person name="Grimanelli D."/>
            <person name="Grimwood J."/>
            <person name="Grossniklaus U."/>
            <person name="Hamada T."/>
            <person name="Haseloff J."/>
            <person name="Hetherington A.J."/>
            <person name="Higo A."/>
            <person name="Hirakawa Y."/>
            <person name="Hundley H.N."/>
            <person name="Ikeda Y."/>
            <person name="Inoue K."/>
            <person name="Inoue S.I."/>
            <person name="Ishida S."/>
            <person name="Jia Q."/>
            <person name="Kakita M."/>
            <person name="Kanazawa T."/>
            <person name="Kawai Y."/>
            <person name="Kawashima T."/>
            <person name="Kennedy M."/>
            <person name="Kinose K."/>
            <person name="Kinoshita T."/>
            <person name="Kohara Y."/>
            <person name="Koide E."/>
            <person name="Komatsu K."/>
            <person name="Kopischke S."/>
            <person name="Kubo M."/>
            <person name="Kyozuka J."/>
            <person name="Lagercrantz U."/>
            <person name="Lin S.S."/>
            <person name="Lindquist E."/>
            <person name="Lipzen A.M."/>
            <person name="Lu C.W."/>
            <person name="De Luna E."/>
            <person name="Martienssen R.A."/>
            <person name="Minamino N."/>
            <person name="Mizutani M."/>
            <person name="Mizutani M."/>
            <person name="Mochizuki N."/>
            <person name="Monte I."/>
            <person name="Mosher R."/>
            <person name="Nagasaki H."/>
            <person name="Nakagami H."/>
            <person name="Naramoto S."/>
            <person name="Nishitani K."/>
            <person name="Ohtani M."/>
            <person name="Okamoto T."/>
            <person name="Okumura M."/>
            <person name="Phillips J."/>
            <person name="Pollak B."/>
            <person name="Reinders A."/>
            <person name="Rovekamp M."/>
            <person name="Sano R."/>
            <person name="Sawa S."/>
            <person name="Schmid M.W."/>
            <person name="Shirakawa M."/>
            <person name="Solano R."/>
            <person name="Spunde A."/>
            <person name="Suetsugu N."/>
            <person name="Sugano S."/>
            <person name="Sugiyama A."/>
            <person name="Sun R."/>
            <person name="Suzuki Y."/>
            <person name="Takenaka M."/>
            <person name="Takezawa D."/>
            <person name="Tomogane H."/>
            <person name="Tsuzuki M."/>
            <person name="Ueda T."/>
            <person name="Umeda M."/>
            <person name="Ward J.M."/>
            <person name="Watanabe Y."/>
            <person name="Yazaki K."/>
            <person name="Yokoyama R."/>
            <person name="Yoshitake Y."/>
            <person name="Yotsui I."/>
            <person name="Zachgo S."/>
            <person name="Schmutz J."/>
        </authorList>
    </citation>
    <scope>NUCLEOTIDE SEQUENCE [LARGE SCALE GENOMIC DNA]</scope>
    <source>
        <strain evidence="12">Tak-1</strain>
    </source>
</reference>
<proteinExistence type="inferred from homology"/>
<dbReference type="Gene3D" id="1.10.630.10">
    <property type="entry name" value="Cytochrome P450"/>
    <property type="match status" value="1"/>
</dbReference>
<evidence type="ECO:0000256" key="3">
    <source>
        <dbReference type="ARBA" id="ARBA00022617"/>
    </source>
</evidence>
<dbReference type="PROSITE" id="PS00086">
    <property type="entry name" value="CYTOCHROME_P450"/>
    <property type="match status" value="1"/>
</dbReference>
<dbReference type="GO" id="GO:0005506">
    <property type="term" value="F:iron ion binding"/>
    <property type="evidence" value="ECO:0007669"/>
    <property type="project" value="InterPro"/>
</dbReference>
<keyword evidence="10" id="KW-0472">Membrane</keyword>
<protein>
    <recommendedName>
        <fullName evidence="13">Cytochrome P450</fullName>
    </recommendedName>
</protein>
<dbReference type="FunFam" id="1.10.630.10:FF:000126">
    <property type="entry name" value="Predicted protein"/>
    <property type="match status" value="1"/>
</dbReference>
<dbReference type="EMBL" id="KZ774185">
    <property type="protein sequence ID" value="PTQ26405.1"/>
    <property type="molecule type" value="Genomic_DNA"/>
</dbReference>
<dbReference type="InterPro" id="IPR017972">
    <property type="entry name" value="Cyt_P450_CS"/>
</dbReference>
<dbReference type="GO" id="GO:0020037">
    <property type="term" value="F:heme binding"/>
    <property type="evidence" value="ECO:0007669"/>
    <property type="project" value="InterPro"/>
</dbReference>
<keyword evidence="6 8" id="KW-0408">Iron</keyword>
<keyword evidence="7 9" id="KW-0503">Monooxygenase</keyword>
<dbReference type="Gramene" id="Mp2g18440.1">
    <property type="protein sequence ID" value="Mp2g18440.1.cds"/>
    <property type="gene ID" value="Mp2g18440"/>
</dbReference>
<dbReference type="AlphaFoldDB" id="A0A2R6VXT3"/>
<evidence type="ECO:0000256" key="5">
    <source>
        <dbReference type="ARBA" id="ARBA00023002"/>
    </source>
</evidence>
<dbReference type="InterPro" id="IPR001128">
    <property type="entry name" value="Cyt_P450"/>
</dbReference>
<gene>
    <name evidence="11" type="ORF">MARPO_1958s0001</name>
</gene>
<keyword evidence="12" id="KW-1185">Reference proteome</keyword>
<dbReference type="PRINTS" id="PR00463">
    <property type="entry name" value="EP450I"/>
</dbReference>
<evidence type="ECO:0000256" key="4">
    <source>
        <dbReference type="ARBA" id="ARBA00022723"/>
    </source>
</evidence>
<name>A0A2R6VXT3_MARPO</name>
<dbReference type="GO" id="GO:0044550">
    <property type="term" value="P:secondary metabolite biosynthetic process"/>
    <property type="evidence" value="ECO:0007669"/>
    <property type="project" value="UniProtKB-ARBA"/>
</dbReference>
<evidence type="ECO:0000256" key="7">
    <source>
        <dbReference type="ARBA" id="ARBA00023033"/>
    </source>
</evidence>
<evidence type="ECO:0000256" key="1">
    <source>
        <dbReference type="ARBA" id="ARBA00001971"/>
    </source>
</evidence>
<dbReference type="InterPro" id="IPR002401">
    <property type="entry name" value="Cyt_P450_E_grp-I"/>
</dbReference>
<accession>A0A2R6VXT3</accession>
<organism evidence="11 12">
    <name type="scientific">Marchantia polymorpha</name>
    <name type="common">Common liverwort</name>
    <name type="synonym">Marchantia aquatica</name>
    <dbReference type="NCBI Taxonomy" id="3197"/>
    <lineage>
        <taxon>Eukaryota</taxon>
        <taxon>Viridiplantae</taxon>
        <taxon>Streptophyta</taxon>
        <taxon>Embryophyta</taxon>
        <taxon>Marchantiophyta</taxon>
        <taxon>Marchantiopsida</taxon>
        <taxon>Marchantiidae</taxon>
        <taxon>Marchantiales</taxon>
        <taxon>Marchantiaceae</taxon>
        <taxon>Marchantia</taxon>
    </lineage>
</organism>
<keyword evidence="10" id="KW-1133">Transmembrane helix</keyword>
<keyword evidence="10" id="KW-0812">Transmembrane</keyword>
<dbReference type="PANTHER" id="PTHR47944">
    <property type="entry name" value="CYTOCHROME P450 98A9"/>
    <property type="match status" value="1"/>
</dbReference>
<dbReference type="PRINTS" id="PR00385">
    <property type="entry name" value="P450"/>
</dbReference>
<dbReference type="PANTHER" id="PTHR47944:SF4">
    <property type="entry name" value="OS09G0441700 PROTEIN"/>
    <property type="match status" value="1"/>
</dbReference>
<comment type="cofactor">
    <cofactor evidence="1 8">
        <name>heme</name>
        <dbReference type="ChEBI" id="CHEBI:30413"/>
    </cofactor>
</comment>
<comment type="similarity">
    <text evidence="2 9">Belongs to the cytochrome P450 family.</text>
</comment>
<dbReference type="GO" id="GO:0016705">
    <property type="term" value="F:oxidoreductase activity, acting on paired donors, with incorporation or reduction of molecular oxygen"/>
    <property type="evidence" value="ECO:0007669"/>
    <property type="project" value="InterPro"/>
</dbReference>
<keyword evidence="3 8" id="KW-0349">Heme</keyword>
<dbReference type="InterPro" id="IPR036396">
    <property type="entry name" value="Cyt_P450_sf"/>
</dbReference>
<dbReference type="Pfam" id="PF00067">
    <property type="entry name" value="p450"/>
    <property type="match status" value="1"/>
</dbReference>
<keyword evidence="4 8" id="KW-0479">Metal-binding</keyword>
<dbReference type="SUPFAM" id="SSF48264">
    <property type="entry name" value="Cytochrome P450"/>
    <property type="match status" value="1"/>
</dbReference>
<dbReference type="GO" id="GO:0004497">
    <property type="term" value="F:monooxygenase activity"/>
    <property type="evidence" value="ECO:0007669"/>
    <property type="project" value="UniProtKB-KW"/>
</dbReference>
<feature type="binding site" description="axial binding residue" evidence="8">
    <location>
        <position position="443"/>
    </location>
    <ligand>
        <name>heme</name>
        <dbReference type="ChEBI" id="CHEBI:30413"/>
    </ligand>
    <ligandPart>
        <name>Fe</name>
        <dbReference type="ChEBI" id="CHEBI:18248"/>
    </ligandPart>
</feature>
<sequence>MGKTNMEGLIGVLKSWSVHTVAAVVFLYILLKILKRGRHKSGRRPPAPPCWPLIGHFHHLISGLPHHNLAKIAEKYGPIVWLELGAASVVVVSSSDIAKEILKTQDHIFASRPPAILGEMLFANGLDLLFSPLNDNFREARKIFTTELLSQQRIDSFQDLRREFFSTTMQRAFEEGDANRFINLAEIMHEQFMSLSTRMLYGKDGRAHSKQLVEFIRILTTTGWFVVEEYFPFLKPFDPSGQVKRLKNLGENYFHLMDSVIDQHLKENSNSNSNREQNFLDVLLAMSNFTRVQVKVLLLDILLAGGDTSPDTIVWAIAELLRHPDVMERLQNELDDVIGKERLVEEEDLKKLEYLQAVVKETLRLHPIGALGVPHFSTEATKVAGYDIPASTRVMINLYAIGRDPKVWENPQKFDPLRFLNSPIDVKGQHYEVLPFSSGRRKCPGMNLALVSVAYNIAQLVHACSFSLPEGMTGLDVDLEESFGTTLCKRNPLNLLLKRRLPTHVYGKAGLSVSAQ</sequence>
<evidence type="ECO:0008006" key="13">
    <source>
        <dbReference type="Google" id="ProtNLM"/>
    </source>
</evidence>
<evidence type="ECO:0000313" key="12">
    <source>
        <dbReference type="Proteomes" id="UP000244005"/>
    </source>
</evidence>